<dbReference type="InterPro" id="IPR050833">
    <property type="entry name" value="Poly_Biosynth_Transport"/>
</dbReference>
<feature type="transmembrane region" description="Helical" evidence="6">
    <location>
        <begin position="194"/>
        <end position="213"/>
    </location>
</feature>
<protein>
    <submittedName>
        <fullName evidence="7">Lipopolysaccharide biosynthesis protein</fullName>
    </submittedName>
</protein>
<keyword evidence="3 6" id="KW-0812">Transmembrane</keyword>
<dbReference type="Proteomes" id="UP001596977">
    <property type="component" value="Unassembled WGS sequence"/>
</dbReference>
<dbReference type="EMBL" id="JBHTJG010000016">
    <property type="protein sequence ID" value="MFD0948674.1"/>
    <property type="molecule type" value="Genomic_DNA"/>
</dbReference>
<evidence type="ECO:0000313" key="8">
    <source>
        <dbReference type="Proteomes" id="UP001596977"/>
    </source>
</evidence>
<gene>
    <name evidence="7" type="ORF">ACFQ1E_20205</name>
</gene>
<organism evidence="7 8">
    <name type="scientific">Sphingomonas canadensis</name>
    <dbReference type="NCBI Taxonomy" id="1219257"/>
    <lineage>
        <taxon>Bacteria</taxon>
        <taxon>Pseudomonadati</taxon>
        <taxon>Pseudomonadota</taxon>
        <taxon>Alphaproteobacteria</taxon>
        <taxon>Sphingomonadales</taxon>
        <taxon>Sphingomonadaceae</taxon>
        <taxon>Sphingomonas</taxon>
    </lineage>
</organism>
<feature type="transmembrane region" description="Helical" evidence="6">
    <location>
        <begin position="444"/>
        <end position="464"/>
    </location>
</feature>
<comment type="subcellular location">
    <subcellularLocation>
        <location evidence="1">Cell membrane</location>
        <topology evidence="1">Multi-pass membrane protein</topology>
    </subcellularLocation>
</comment>
<feature type="transmembrane region" description="Helical" evidence="6">
    <location>
        <begin position="470"/>
        <end position="489"/>
    </location>
</feature>
<dbReference type="RefSeq" id="WP_264946628.1">
    <property type="nucleotide sequence ID" value="NZ_JAPDRA010000017.1"/>
</dbReference>
<feature type="transmembrane region" description="Helical" evidence="6">
    <location>
        <begin position="40"/>
        <end position="67"/>
    </location>
</feature>
<dbReference type="PANTHER" id="PTHR30250:SF11">
    <property type="entry name" value="O-ANTIGEN TRANSPORTER-RELATED"/>
    <property type="match status" value="1"/>
</dbReference>
<evidence type="ECO:0000256" key="2">
    <source>
        <dbReference type="ARBA" id="ARBA00022475"/>
    </source>
</evidence>
<comment type="caution">
    <text evidence="7">The sequence shown here is derived from an EMBL/GenBank/DDBJ whole genome shotgun (WGS) entry which is preliminary data.</text>
</comment>
<proteinExistence type="predicted"/>
<feature type="transmembrane region" description="Helical" evidence="6">
    <location>
        <begin position="169"/>
        <end position="188"/>
    </location>
</feature>
<feature type="transmembrane region" description="Helical" evidence="6">
    <location>
        <begin position="382"/>
        <end position="403"/>
    </location>
</feature>
<evidence type="ECO:0000256" key="4">
    <source>
        <dbReference type="ARBA" id="ARBA00022989"/>
    </source>
</evidence>
<dbReference type="PANTHER" id="PTHR30250">
    <property type="entry name" value="PST FAMILY PREDICTED COLANIC ACID TRANSPORTER"/>
    <property type="match status" value="1"/>
</dbReference>
<keyword evidence="2" id="KW-1003">Cell membrane</keyword>
<reference evidence="8" key="1">
    <citation type="journal article" date="2019" name="Int. J. Syst. Evol. Microbiol.">
        <title>The Global Catalogue of Microorganisms (GCM) 10K type strain sequencing project: providing services to taxonomists for standard genome sequencing and annotation.</title>
        <authorList>
            <consortium name="The Broad Institute Genomics Platform"/>
            <consortium name="The Broad Institute Genome Sequencing Center for Infectious Disease"/>
            <person name="Wu L."/>
            <person name="Ma J."/>
        </authorList>
    </citation>
    <scope>NUCLEOTIDE SEQUENCE [LARGE SCALE GENOMIC DNA]</scope>
    <source>
        <strain evidence="8">CCUG 62982</strain>
    </source>
</reference>
<keyword evidence="8" id="KW-1185">Reference proteome</keyword>
<feature type="transmembrane region" description="Helical" evidence="6">
    <location>
        <begin position="88"/>
        <end position="110"/>
    </location>
</feature>
<keyword evidence="5 6" id="KW-0472">Membrane</keyword>
<name>A0ABW3HC20_9SPHN</name>
<sequence length="508" mass="54367">MSGQAEPHPESVSRSDVARGAGLAGLSRLSVGIEAIAQPLYIWLFGLASYGIYVVLWGAVNLLSNLLDLCLTSGLQRVVPLQRDEERANAAVKLALIVSMSTTTAAAALIALNAEWIAGFFATAPQDREALPRMIAIFVWTLPLWTFVEIATSAARARRAFGPEIRLRLFWEQVARILFALGVFALGMRSTGLIVAHLASLSITALLSVRLLTRYYDPRLLVRARIERDLARNLLISGVGLLPSELARRALVDAPAILLNLMIPGARGADAAGLFEIGRKLATVPQIVRQAFQYVLGPLSSHQASVDRSVIGLLYRFSSRVSTALVVPLAGLMIFSARDLLSVYREEAMGALPILVILSAARAADAIVGPSTAIVEMVGHRALPMLNTLIAMLVWVVLALMLVPQHGALGMAIAVAAAVLATSWAAMVELRISDGVSPFDLKLLQGLAVAMVGLAAMAGAEWLLGGPARFAAVVALWLVTTWFTLRYGLSREDRRGLGGLSKALRLPV</sequence>
<evidence type="ECO:0000313" key="7">
    <source>
        <dbReference type="EMBL" id="MFD0948674.1"/>
    </source>
</evidence>
<evidence type="ECO:0000256" key="3">
    <source>
        <dbReference type="ARBA" id="ARBA00022692"/>
    </source>
</evidence>
<evidence type="ECO:0000256" key="6">
    <source>
        <dbReference type="SAM" id="Phobius"/>
    </source>
</evidence>
<feature type="transmembrane region" description="Helical" evidence="6">
    <location>
        <begin position="409"/>
        <end position="432"/>
    </location>
</feature>
<evidence type="ECO:0000256" key="1">
    <source>
        <dbReference type="ARBA" id="ARBA00004651"/>
    </source>
</evidence>
<feature type="transmembrane region" description="Helical" evidence="6">
    <location>
        <begin position="130"/>
        <end position="148"/>
    </location>
</feature>
<evidence type="ECO:0000256" key="5">
    <source>
        <dbReference type="ARBA" id="ARBA00023136"/>
    </source>
</evidence>
<accession>A0ABW3HC20</accession>
<keyword evidence="4 6" id="KW-1133">Transmembrane helix</keyword>